<reference evidence="1 2" key="1">
    <citation type="journal article" date="2021" name="Pathogens">
        <title>Isolation and Characterization of Kingella bonacorsii sp. nov., A Novel Kingella Species Detected in a Stable Periodontitis Subject.</title>
        <authorList>
            <person name="Antezack A."/>
            <person name="Boxberger M."/>
            <person name="Rolland C."/>
            <person name="Monnet-Corti V."/>
            <person name="La Scola B."/>
        </authorList>
    </citation>
    <scope>NUCLEOTIDE SEQUENCE [LARGE SCALE GENOMIC DNA]</scope>
    <source>
        <strain evidence="1 2">Marseille-Q4569</strain>
    </source>
</reference>
<dbReference type="EMBL" id="JAEHNZ010000001">
    <property type="protein sequence ID" value="MBK0395791.1"/>
    <property type="molecule type" value="Genomic_DNA"/>
</dbReference>
<dbReference type="RefSeq" id="WP_200521823.1">
    <property type="nucleotide sequence ID" value="NZ_JAEHNZ010000001.1"/>
</dbReference>
<organism evidence="1 2">
    <name type="scientific">Kingella bonacorsii</name>
    <dbReference type="NCBI Taxonomy" id="2796361"/>
    <lineage>
        <taxon>Bacteria</taxon>
        <taxon>Pseudomonadati</taxon>
        <taxon>Pseudomonadota</taxon>
        <taxon>Betaproteobacteria</taxon>
        <taxon>Neisseriales</taxon>
        <taxon>Neisseriaceae</taxon>
        <taxon>Kingella</taxon>
    </lineage>
</organism>
<evidence type="ECO:0000313" key="2">
    <source>
        <dbReference type="Proteomes" id="UP000614058"/>
    </source>
</evidence>
<proteinExistence type="predicted"/>
<keyword evidence="2" id="KW-1185">Reference proteome</keyword>
<gene>
    <name evidence="1" type="ORF">JDW22_04145</name>
</gene>
<evidence type="ECO:0000313" key="1">
    <source>
        <dbReference type="EMBL" id="MBK0395791.1"/>
    </source>
</evidence>
<name>A0ABS1BR88_9NEIS</name>
<evidence type="ECO:0008006" key="3">
    <source>
        <dbReference type="Google" id="ProtNLM"/>
    </source>
</evidence>
<protein>
    <recommendedName>
        <fullName evidence="3">Lipoprotein</fullName>
    </recommendedName>
</protein>
<dbReference type="PROSITE" id="PS51257">
    <property type="entry name" value="PROKAR_LIPOPROTEIN"/>
    <property type="match status" value="1"/>
</dbReference>
<accession>A0ABS1BR88</accession>
<sequence length="231" mass="24598">MNSLRTLSALVLAGLLAACGQSEDVPTSSGGDSSGHSAANQGYKKANKKAKLDDLENADLQAIQDIFAASNISNMEVRQNAKNWSYKAGFEPSCSAYQSFYNSQRLLYADTAPQIQALKLQTALGKGLVETLAPALEKIADASDQMVLLDWDACGTAEFAKKLAPAAAQMAEANRVYAKAIVQYSDAMKAHDMFTLADETSVLHTATDTEKALKYLQGQPEKGDASPAPAQ</sequence>
<dbReference type="Proteomes" id="UP000614058">
    <property type="component" value="Unassembled WGS sequence"/>
</dbReference>
<comment type="caution">
    <text evidence="1">The sequence shown here is derived from an EMBL/GenBank/DDBJ whole genome shotgun (WGS) entry which is preliminary data.</text>
</comment>